<name>M3TGB0_GORML</name>
<dbReference type="Pfam" id="PF13350">
    <property type="entry name" value="Y_phosphatase3"/>
    <property type="match status" value="1"/>
</dbReference>
<dbReference type="Proteomes" id="UP000035009">
    <property type="component" value="Unassembled WGS sequence"/>
</dbReference>
<proteinExistence type="predicted"/>
<dbReference type="AlphaFoldDB" id="M3TGB0"/>
<comment type="caution">
    <text evidence="2">The sequence shown here is derived from an EMBL/GenBank/DDBJ whole genome shotgun (WGS) entry which is preliminary data.</text>
</comment>
<evidence type="ECO:0000256" key="1">
    <source>
        <dbReference type="SAM" id="MobiDB-lite"/>
    </source>
</evidence>
<dbReference type="RefSeq" id="WP_008379577.1">
    <property type="nucleotide sequence ID" value="NZ_BAOP01000018.1"/>
</dbReference>
<feature type="region of interest" description="Disordered" evidence="1">
    <location>
        <begin position="1"/>
        <end position="20"/>
    </location>
</feature>
<gene>
    <name evidence="2" type="ORF">GM1_018_00690</name>
</gene>
<evidence type="ECO:0000313" key="3">
    <source>
        <dbReference type="Proteomes" id="UP000035009"/>
    </source>
</evidence>
<dbReference type="InterPro" id="IPR026893">
    <property type="entry name" value="Tyr/Ser_Pase_IphP-type"/>
</dbReference>
<dbReference type="EMBL" id="BAOP01000018">
    <property type="protein sequence ID" value="GAC80506.1"/>
    <property type="molecule type" value="Genomic_DNA"/>
</dbReference>
<dbReference type="GO" id="GO:0004721">
    <property type="term" value="F:phosphoprotein phosphatase activity"/>
    <property type="evidence" value="ECO:0007669"/>
    <property type="project" value="InterPro"/>
</dbReference>
<dbReference type="InterPro" id="IPR029021">
    <property type="entry name" value="Prot-tyrosine_phosphatase-like"/>
</dbReference>
<sequence length="279" mass="29157">MAVMSPDVNTPATVASPGAPSPVGSLVNLRDLGGWTGSDGRAVRTGMLFRSADFRPLTDDDAPAYQALGVRTVYDFRSAGERESAPDPTFDGASNVGLDVLADSSMAVPANLAEFFSDPALVAKAGEQLSGGKAVEAITSTYRDLVTLPSARASYRQFFAGLASGANPSLFHCTAGKDRTGWAAAAFLTLLGVSHDDVLTDYLLTNERLVPSLQPIFDKFAAAGGDPAVLLPVFGVREEFLAASFDEVGNVHGSIEQYFADGLGINADTQATLRATFLA</sequence>
<dbReference type="PROSITE" id="PS00383">
    <property type="entry name" value="TYR_PHOSPHATASE_1"/>
    <property type="match status" value="1"/>
</dbReference>
<organism evidence="2 3">
    <name type="scientific">Gordonia malaquae NBRC 108250</name>
    <dbReference type="NCBI Taxonomy" id="1223542"/>
    <lineage>
        <taxon>Bacteria</taxon>
        <taxon>Bacillati</taxon>
        <taxon>Actinomycetota</taxon>
        <taxon>Actinomycetes</taxon>
        <taxon>Mycobacteriales</taxon>
        <taxon>Gordoniaceae</taxon>
        <taxon>Gordonia</taxon>
    </lineage>
</organism>
<accession>M3TGB0</accession>
<dbReference type="SUPFAM" id="SSF52799">
    <property type="entry name" value="(Phosphotyrosine protein) phosphatases II"/>
    <property type="match status" value="1"/>
</dbReference>
<evidence type="ECO:0000313" key="2">
    <source>
        <dbReference type="EMBL" id="GAC80506.1"/>
    </source>
</evidence>
<dbReference type="eggNOG" id="COG2365">
    <property type="taxonomic scope" value="Bacteria"/>
</dbReference>
<keyword evidence="3" id="KW-1185">Reference proteome</keyword>
<dbReference type="InterPro" id="IPR016130">
    <property type="entry name" value="Tyr_Pase_AS"/>
</dbReference>
<reference evidence="2 3" key="1">
    <citation type="submission" date="2013-02" db="EMBL/GenBank/DDBJ databases">
        <title>Whole genome shotgun sequence of Gordonia malaquae NBRC 108250.</title>
        <authorList>
            <person name="Yoshida I."/>
            <person name="Hosoyama A."/>
            <person name="Tsuchikane K."/>
            <person name="Ando Y."/>
            <person name="Baba S."/>
            <person name="Ohji S."/>
            <person name="Hamada M."/>
            <person name="Tamura T."/>
            <person name="Yamazoe A."/>
            <person name="Yamazaki S."/>
            <person name="Fujita N."/>
        </authorList>
    </citation>
    <scope>NUCLEOTIDE SEQUENCE [LARGE SCALE GENOMIC DNA]</scope>
    <source>
        <strain evidence="2 3">NBRC 108250</strain>
    </source>
</reference>
<protein>
    <recommendedName>
        <fullName evidence="4">Tyrosine specific protein phosphatases domain-containing protein</fullName>
    </recommendedName>
</protein>
<dbReference type="STRING" id="410332.SAMN04488550_3980"/>
<evidence type="ECO:0008006" key="4">
    <source>
        <dbReference type="Google" id="ProtNLM"/>
    </source>
</evidence>
<dbReference type="Gene3D" id="3.90.190.10">
    <property type="entry name" value="Protein tyrosine phosphatase superfamily"/>
    <property type="match status" value="1"/>
</dbReference>